<feature type="region of interest" description="Disordered" evidence="1">
    <location>
        <begin position="40"/>
        <end position="60"/>
    </location>
</feature>
<accession>A0A0M4QYF8</accession>
<feature type="region of interest" description="Disordered" evidence="1">
    <location>
        <begin position="1"/>
        <end position="24"/>
    </location>
</feature>
<protein>
    <submittedName>
        <fullName evidence="2">Uncharacterized protein</fullName>
    </submittedName>
</protein>
<feature type="compositionally biased region" description="Basic and acidic residues" evidence="1">
    <location>
        <begin position="42"/>
        <end position="60"/>
    </location>
</feature>
<proteinExistence type="predicted"/>
<dbReference type="KEGG" id="aaq:AOC05_08515"/>
<dbReference type="AlphaFoldDB" id="A0A0M4QYF8"/>
<gene>
    <name evidence="2" type="ORF">AOC05_08515</name>
</gene>
<evidence type="ECO:0000256" key="1">
    <source>
        <dbReference type="SAM" id="MobiDB-lite"/>
    </source>
</evidence>
<evidence type="ECO:0000313" key="2">
    <source>
        <dbReference type="EMBL" id="ALE92352.1"/>
    </source>
</evidence>
<dbReference type="PATRIC" id="fig|656366.3.peg.1838"/>
<evidence type="ECO:0000313" key="3">
    <source>
        <dbReference type="Proteomes" id="UP000062833"/>
    </source>
</evidence>
<sequence>MRWAVLATSEPNSPGSAFGGTHDAFPGGQVPGGIIALSRSISEPKTHNDQARENLGRLQT</sequence>
<organism evidence="2 3">
    <name type="scientific">Arthrobacter alpinus</name>
    <dbReference type="NCBI Taxonomy" id="656366"/>
    <lineage>
        <taxon>Bacteria</taxon>
        <taxon>Bacillati</taxon>
        <taxon>Actinomycetota</taxon>
        <taxon>Actinomycetes</taxon>
        <taxon>Micrococcales</taxon>
        <taxon>Micrococcaceae</taxon>
        <taxon>Arthrobacter</taxon>
    </lineage>
</organism>
<name>A0A0M4QYF8_9MICC</name>
<dbReference type="EMBL" id="CP012677">
    <property type="protein sequence ID" value="ALE92352.1"/>
    <property type="molecule type" value="Genomic_DNA"/>
</dbReference>
<dbReference type="Proteomes" id="UP000062833">
    <property type="component" value="Chromosome"/>
</dbReference>
<keyword evidence="3" id="KW-1185">Reference proteome</keyword>
<reference evidence="3" key="1">
    <citation type="submission" date="2015-09" db="EMBL/GenBank/DDBJ databases">
        <title>Complete genome of Arthrobacter alpinus strain R3.8.</title>
        <authorList>
            <person name="See-Too W.S."/>
            <person name="Chan K.G."/>
        </authorList>
    </citation>
    <scope>NUCLEOTIDE SEQUENCE [LARGE SCALE GENOMIC DNA]</scope>
    <source>
        <strain evidence="3">R3.8</strain>
    </source>
</reference>